<evidence type="ECO:0000256" key="2">
    <source>
        <dbReference type="ARBA" id="ARBA00006333"/>
    </source>
</evidence>
<dbReference type="Proteomes" id="UP000244855">
    <property type="component" value="Unassembled WGS sequence"/>
</dbReference>
<dbReference type="PANTHER" id="PTHR35201">
    <property type="entry name" value="TERPENE SYNTHASE"/>
    <property type="match status" value="1"/>
</dbReference>
<evidence type="ECO:0000256" key="4">
    <source>
        <dbReference type="RuleBase" id="RU366034"/>
    </source>
</evidence>
<evidence type="ECO:0000313" key="6">
    <source>
        <dbReference type="Proteomes" id="UP000244855"/>
    </source>
</evidence>
<dbReference type="OrthoDB" id="3004402at2759"/>
<dbReference type="Pfam" id="PF19086">
    <property type="entry name" value="Terpene_syn_C_2"/>
    <property type="match status" value="1"/>
</dbReference>
<dbReference type="AlphaFoldDB" id="A0A2V1E2H2"/>
<dbReference type="Gene3D" id="1.10.600.10">
    <property type="entry name" value="Farnesyl Diphosphate Synthase"/>
    <property type="match status" value="1"/>
</dbReference>
<reference evidence="5 6" key="1">
    <citation type="journal article" date="2018" name="Sci. Rep.">
        <title>Comparative genomics provides insights into the lifestyle and reveals functional heterogeneity of dark septate endophytic fungi.</title>
        <authorList>
            <person name="Knapp D.G."/>
            <person name="Nemeth J.B."/>
            <person name="Barry K."/>
            <person name="Hainaut M."/>
            <person name="Henrissat B."/>
            <person name="Johnson J."/>
            <person name="Kuo A."/>
            <person name="Lim J.H.P."/>
            <person name="Lipzen A."/>
            <person name="Nolan M."/>
            <person name="Ohm R.A."/>
            <person name="Tamas L."/>
            <person name="Grigoriev I.V."/>
            <person name="Spatafora J.W."/>
            <person name="Nagy L.G."/>
            <person name="Kovacs G.M."/>
        </authorList>
    </citation>
    <scope>NUCLEOTIDE SEQUENCE [LARGE SCALE GENOMIC DNA]</scope>
    <source>
        <strain evidence="5 6">DSE2036</strain>
    </source>
</reference>
<evidence type="ECO:0000313" key="5">
    <source>
        <dbReference type="EMBL" id="PVI03625.1"/>
    </source>
</evidence>
<organism evidence="5 6">
    <name type="scientific">Periconia macrospinosa</name>
    <dbReference type="NCBI Taxonomy" id="97972"/>
    <lineage>
        <taxon>Eukaryota</taxon>
        <taxon>Fungi</taxon>
        <taxon>Dikarya</taxon>
        <taxon>Ascomycota</taxon>
        <taxon>Pezizomycotina</taxon>
        <taxon>Dothideomycetes</taxon>
        <taxon>Pleosporomycetidae</taxon>
        <taxon>Pleosporales</taxon>
        <taxon>Massarineae</taxon>
        <taxon>Periconiaceae</taxon>
        <taxon>Periconia</taxon>
    </lineage>
</organism>
<dbReference type="EMBL" id="KZ805329">
    <property type="protein sequence ID" value="PVI03625.1"/>
    <property type="molecule type" value="Genomic_DNA"/>
</dbReference>
<accession>A0A2V1E2H2</accession>
<dbReference type="EC" id="4.2.3.-" evidence="4"/>
<keyword evidence="6" id="KW-1185">Reference proteome</keyword>
<evidence type="ECO:0000256" key="3">
    <source>
        <dbReference type="ARBA" id="ARBA00022842"/>
    </source>
</evidence>
<keyword evidence="3 4" id="KW-0460">Magnesium</keyword>
<dbReference type="GO" id="GO:0046872">
    <property type="term" value="F:metal ion binding"/>
    <property type="evidence" value="ECO:0007669"/>
    <property type="project" value="UniProtKB-KW"/>
</dbReference>
<dbReference type="PANTHER" id="PTHR35201:SF4">
    <property type="entry name" value="BETA-PINACENE SYNTHASE-RELATED"/>
    <property type="match status" value="1"/>
</dbReference>
<proteinExistence type="inferred from homology"/>
<dbReference type="STRING" id="97972.A0A2V1E2H2"/>
<evidence type="ECO:0000256" key="1">
    <source>
        <dbReference type="ARBA" id="ARBA00001946"/>
    </source>
</evidence>
<dbReference type="InterPro" id="IPR034686">
    <property type="entry name" value="Terpene_cyclase-like_2"/>
</dbReference>
<keyword evidence="4" id="KW-0479">Metal-binding</keyword>
<comment type="cofactor">
    <cofactor evidence="1 4">
        <name>Mg(2+)</name>
        <dbReference type="ChEBI" id="CHEBI:18420"/>
    </cofactor>
</comment>
<dbReference type="GO" id="GO:0008299">
    <property type="term" value="P:isoprenoid biosynthetic process"/>
    <property type="evidence" value="ECO:0007669"/>
    <property type="project" value="UniProtKB-ARBA"/>
</dbReference>
<name>A0A2V1E2H2_9PLEO</name>
<dbReference type="GO" id="GO:0010333">
    <property type="term" value="F:terpene synthase activity"/>
    <property type="evidence" value="ECO:0007669"/>
    <property type="project" value="InterPro"/>
</dbReference>
<protein>
    <recommendedName>
        <fullName evidence="4">Terpene synthase</fullName>
        <ecNumber evidence="4">4.2.3.-</ecNumber>
    </recommendedName>
</protein>
<dbReference type="SUPFAM" id="SSF48576">
    <property type="entry name" value="Terpenoid synthases"/>
    <property type="match status" value="1"/>
</dbReference>
<dbReference type="InterPro" id="IPR008949">
    <property type="entry name" value="Isoprenoid_synthase_dom_sf"/>
</dbReference>
<sequence length="318" mass="36642">MSSQSLFREVNHPDIASAIEHVDSWFLENWTFPDQKSKATFVAAGFSRVTCFYFPKALPERIRSACKLLTILFLIDDQLEYMSLEEGKAYNESLMGFCTGESIPDRNVPVQWMMYDIWEEMRNIDRQLANEVLEPVFVFMRSQTAKERLSVDNLHDYLQYRQNDVGQALLAALMRFSYALEISPIELAFLSEMDKNCGKHISLVNDILSYEKEKRISETEKSEGAILCNAVQILSEQVAISVEAAKNVLWIMVRECEHAHVKLFSNIDSSIPGLSLKEDLRRYVQGLEYQMSGNEYWSKTTHRYREAKAQLNGHPPSP</sequence>
<gene>
    <name evidence="5" type="ORF">DM02DRAFT_640487</name>
</gene>
<keyword evidence="4" id="KW-0456">Lyase</keyword>
<comment type="similarity">
    <text evidence="2 4">Belongs to the terpene synthase family.</text>
</comment>